<dbReference type="RefSeq" id="XP_001553363.1">
    <property type="nucleotide sequence ID" value="XM_001553313.2"/>
</dbReference>
<dbReference type="KEGG" id="bfu:BCIN_16g02060"/>
<organism evidence="2 3">
    <name type="scientific">Botryotinia fuckeliana (strain B05.10)</name>
    <name type="common">Noble rot fungus</name>
    <name type="synonym">Botrytis cinerea</name>
    <dbReference type="NCBI Taxonomy" id="332648"/>
    <lineage>
        <taxon>Eukaryota</taxon>
        <taxon>Fungi</taxon>
        <taxon>Dikarya</taxon>
        <taxon>Ascomycota</taxon>
        <taxon>Pezizomycotina</taxon>
        <taxon>Leotiomycetes</taxon>
        <taxon>Helotiales</taxon>
        <taxon>Sclerotiniaceae</taxon>
        <taxon>Botrytis</taxon>
    </lineage>
</organism>
<accession>A0A384K6G2</accession>
<evidence type="ECO:0000256" key="1">
    <source>
        <dbReference type="SAM" id="MobiDB-lite"/>
    </source>
</evidence>
<dbReference type="EMBL" id="CP009820">
    <property type="protein sequence ID" value="ATZ58415.1"/>
    <property type="molecule type" value="Genomic_DNA"/>
</dbReference>
<gene>
    <name evidence="2" type="ORF">BCIN_16g02060</name>
</gene>
<name>A0A384K6G2_BOTFB</name>
<dbReference type="VEuPathDB" id="FungiDB:Bcin16g02060"/>
<feature type="compositionally biased region" description="Pro residues" evidence="1">
    <location>
        <begin position="316"/>
        <end position="327"/>
    </location>
</feature>
<sequence length="347" mass="39113">MDNIMNRPERLSEVNREKGLGEILTPAEYRDRGTTVIRAIEDAIYTIPRQDTPYPDWKIRYFNPGGGHGKDSIERLCFGPMRNIFTDPKHPVDYEGSHWSMYNFHSKEYTNRGFDEAWPNFNCVCNVWVSAKVGTVIVQMSDTKTDLDIPGLDTPRLYNSELIYQAWRDAVTANVTGPSPQVVSQLTDLKYIIRAPIGNSGTLATMRDVLLSQGVPRNQLDNRGVTVKRTFDDPSSDEFKMLMGTVNGRPIGRLCADHAESLDGKQVLKIHVWNEFMATFGALIFELGEERASTKLEREKNTNRKGNSSTQAPLQRPQPPRLPPAAPAKPTRTISEKVKNLMKKFGG</sequence>
<reference evidence="2 3" key="1">
    <citation type="journal article" date="2011" name="PLoS Genet.">
        <title>Genomic analysis of the necrotrophic fungal pathogens Sclerotinia sclerotiorum and Botrytis cinerea.</title>
        <authorList>
            <person name="Amselem J."/>
            <person name="Cuomo C.A."/>
            <person name="van Kan J.A."/>
            <person name="Viaud M."/>
            <person name="Benito E.P."/>
            <person name="Couloux A."/>
            <person name="Coutinho P.M."/>
            <person name="de Vries R.P."/>
            <person name="Dyer P.S."/>
            <person name="Fillinger S."/>
            <person name="Fournier E."/>
            <person name="Gout L."/>
            <person name="Hahn M."/>
            <person name="Kohn L."/>
            <person name="Lapalu N."/>
            <person name="Plummer K.M."/>
            <person name="Pradier J.M."/>
            <person name="Quevillon E."/>
            <person name="Sharon A."/>
            <person name="Simon A."/>
            <person name="ten Have A."/>
            <person name="Tudzynski B."/>
            <person name="Tudzynski P."/>
            <person name="Wincker P."/>
            <person name="Andrew M."/>
            <person name="Anthouard V."/>
            <person name="Beever R.E."/>
            <person name="Beffa R."/>
            <person name="Benoit I."/>
            <person name="Bouzid O."/>
            <person name="Brault B."/>
            <person name="Chen Z."/>
            <person name="Choquer M."/>
            <person name="Collemare J."/>
            <person name="Cotton P."/>
            <person name="Danchin E.G."/>
            <person name="Da Silva C."/>
            <person name="Gautier A."/>
            <person name="Giraud C."/>
            <person name="Giraud T."/>
            <person name="Gonzalez C."/>
            <person name="Grossetete S."/>
            <person name="Guldener U."/>
            <person name="Henrissat B."/>
            <person name="Howlett B.J."/>
            <person name="Kodira C."/>
            <person name="Kretschmer M."/>
            <person name="Lappartient A."/>
            <person name="Leroch M."/>
            <person name="Levis C."/>
            <person name="Mauceli E."/>
            <person name="Neuveglise C."/>
            <person name="Oeser B."/>
            <person name="Pearson M."/>
            <person name="Poulain J."/>
            <person name="Poussereau N."/>
            <person name="Quesneville H."/>
            <person name="Rascle C."/>
            <person name="Schumacher J."/>
            <person name="Segurens B."/>
            <person name="Sexton A."/>
            <person name="Silva E."/>
            <person name="Sirven C."/>
            <person name="Soanes D.M."/>
            <person name="Talbot N.J."/>
            <person name="Templeton M."/>
            <person name="Yandava C."/>
            <person name="Yarden O."/>
            <person name="Zeng Q."/>
            <person name="Rollins J.A."/>
            <person name="Lebrun M.H."/>
            <person name="Dickman M."/>
        </authorList>
    </citation>
    <scope>NUCLEOTIDE SEQUENCE [LARGE SCALE GENOMIC DNA]</scope>
    <source>
        <strain evidence="2 3">B05.10</strain>
    </source>
</reference>
<reference evidence="2 3" key="2">
    <citation type="journal article" date="2012" name="Eukaryot. Cell">
        <title>Genome update of Botrytis cinerea strains B05.10 and T4.</title>
        <authorList>
            <person name="Staats M."/>
            <person name="van Kan J.A."/>
        </authorList>
    </citation>
    <scope>NUCLEOTIDE SEQUENCE [LARGE SCALE GENOMIC DNA]</scope>
    <source>
        <strain evidence="2 3">B05.10</strain>
    </source>
</reference>
<evidence type="ECO:0000313" key="2">
    <source>
        <dbReference type="EMBL" id="ATZ58415.1"/>
    </source>
</evidence>
<reference evidence="2 3" key="3">
    <citation type="journal article" date="2017" name="Mol. Plant Pathol.">
        <title>A gapless genome sequence of the fungus Botrytis cinerea.</title>
        <authorList>
            <person name="Van Kan J.A."/>
            <person name="Stassen J.H."/>
            <person name="Mosbach A."/>
            <person name="Van Der Lee T.A."/>
            <person name="Faino L."/>
            <person name="Farmer A.D."/>
            <person name="Papasotiriou D.G."/>
            <person name="Zhou S."/>
            <person name="Seidl M.F."/>
            <person name="Cottam E."/>
            <person name="Edel D."/>
            <person name="Hahn M."/>
            <person name="Schwartz D.C."/>
            <person name="Dietrich R.A."/>
            <person name="Widdison S."/>
            <person name="Scalliet G."/>
        </authorList>
    </citation>
    <scope>NUCLEOTIDE SEQUENCE [LARGE SCALE GENOMIC DNA]</scope>
    <source>
        <strain evidence="2 3">B05.10</strain>
    </source>
</reference>
<dbReference type="Proteomes" id="UP000001798">
    <property type="component" value="Chromosome 16"/>
</dbReference>
<dbReference type="OrthoDB" id="3495520at2759"/>
<evidence type="ECO:0000313" key="3">
    <source>
        <dbReference type="Proteomes" id="UP000001798"/>
    </source>
</evidence>
<feature type="region of interest" description="Disordered" evidence="1">
    <location>
        <begin position="296"/>
        <end position="336"/>
    </location>
</feature>
<keyword evidence="3" id="KW-1185">Reference proteome</keyword>
<proteinExistence type="predicted"/>
<dbReference type="GeneID" id="5433894"/>
<dbReference type="AlphaFoldDB" id="A0A384K6G2"/>
<protein>
    <submittedName>
        <fullName evidence="2">Uncharacterized protein</fullName>
    </submittedName>
</protein>